<evidence type="ECO:0000256" key="8">
    <source>
        <dbReference type="ARBA" id="ARBA00039866"/>
    </source>
</evidence>
<dbReference type="EC" id="2.3.2.30" evidence="7"/>
<dbReference type="EMBL" id="JAUSZT010000003">
    <property type="protein sequence ID" value="MDQ0997798.1"/>
    <property type="molecule type" value="Genomic_DNA"/>
</dbReference>
<protein>
    <recommendedName>
        <fullName evidence="8">L-ornithine N(alpha)-acyltransferase</fullName>
        <ecNumber evidence="7">2.3.2.30</ecNumber>
    </recommendedName>
</protein>
<comment type="caution">
    <text evidence="12">The sequence shown here is derived from an EMBL/GenBank/DDBJ whole genome shotgun (WGS) entry which is preliminary data.</text>
</comment>
<comment type="function">
    <text evidence="9">Catalyzes the first step in the biosynthesis of ornithine lipids, which are phosphorus-free membrane lipids. Catalyzes the 3-hydroxyacyl-acyl carrier protein-dependent acylation of ornithine to form lyso-ornithine lipid (LOL).</text>
</comment>
<evidence type="ECO:0000256" key="1">
    <source>
        <dbReference type="ARBA" id="ARBA00005189"/>
    </source>
</evidence>
<evidence type="ECO:0000256" key="3">
    <source>
        <dbReference type="ARBA" id="ARBA00022679"/>
    </source>
</evidence>
<comment type="similarity">
    <text evidence="6">Belongs to the acetyltransferase family. OlsB subfamily.</text>
</comment>
<comment type="pathway">
    <text evidence="1">Lipid metabolism.</text>
</comment>
<evidence type="ECO:0000256" key="11">
    <source>
        <dbReference type="SAM" id="MobiDB-lite"/>
    </source>
</evidence>
<keyword evidence="5 12" id="KW-0012">Acyltransferase</keyword>
<reference evidence="12 13" key="1">
    <citation type="submission" date="2023-07" db="EMBL/GenBank/DDBJ databases">
        <title>Comparative genomics of wheat-associated soil bacteria to identify genetic determinants of phenazine resistance.</title>
        <authorList>
            <person name="Mouncey N."/>
        </authorList>
    </citation>
    <scope>NUCLEOTIDE SEQUENCE [LARGE SCALE GENOMIC DNA]</scope>
    <source>
        <strain evidence="12 13">W4I11</strain>
    </source>
</reference>
<accession>A0ABU0SAN1</accession>
<keyword evidence="4" id="KW-0443">Lipid metabolism</keyword>
<dbReference type="InterPro" id="IPR016181">
    <property type="entry name" value="Acyl_CoA_acyltransferase"/>
</dbReference>
<keyword evidence="2" id="KW-0444">Lipid biosynthesis</keyword>
<evidence type="ECO:0000256" key="7">
    <source>
        <dbReference type="ARBA" id="ARBA00039058"/>
    </source>
</evidence>
<dbReference type="PANTHER" id="PTHR37323:SF1">
    <property type="entry name" value="L-ORNITHINE N(ALPHA)-ACYLTRANSFERASE"/>
    <property type="match status" value="1"/>
</dbReference>
<dbReference type="Gene3D" id="3.40.630.30">
    <property type="match status" value="1"/>
</dbReference>
<dbReference type="PANTHER" id="PTHR37323">
    <property type="entry name" value="GCN5-RELATED N-ACETYLTRANSFERASE"/>
    <property type="match status" value="1"/>
</dbReference>
<evidence type="ECO:0000313" key="12">
    <source>
        <dbReference type="EMBL" id="MDQ0997798.1"/>
    </source>
</evidence>
<keyword evidence="3 12" id="KW-0808">Transferase</keyword>
<evidence type="ECO:0000256" key="4">
    <source>
        <dbReference type="ARBA" id="ARBA00023098"/>
    </source>
</evidence>
<evidence type="ECO:0000256" key="9">
    <source>
        <dbReference type="ARBA" id="ARBA00045724"/>
    </source>
</evidence>
<keyword evidence="13" id="KW-1185">Reference proteome</keyword>
<evidence type="ECO:0000256" key="2">
    <source>
        <dbReference type="ARBA" id="ARBA00022516"/>
    </source>
</evidence>
<evidence type="ECO:0000313" key="13">
    <source>
        <dbReference type="Proteomes" id="UP001237780"/>
    </source>
</evidence>
<evidence type="ECO:0000256" key="5">
    <source>
        <dbReference type="ARBA" id="ARBA00023315"/>
    </source>
</evidence>
<evidence type="ECO:0000256" key="6">
    <source>
        <dbReference type="ARBA" id="ARBA00038095"/>
    </source>
</evidence>
<comment type="catalytic activity">
    <reaction evidence="10">
        <text>a (3R)-hydroxyacyl-[ACP] + L-ornithine = a lyso-ornithine lipid + holo-[ACP] + H(+)</text>
        <dbReference type="Rhea" id="RHEA:20633"/>
        <dbReference type="Rhea" id="RHEA-COMP:9685"/>
        <dbReference type="Rhea" id="RHEA-COMP:9945"/>
        <dbReference type="ChEBI" id="CHEBI:15378"/>
        <dbReference type="ChEBI" id="CHEBI:46911"/>
        <dbReference type="ChEBI" id="CHEBI:64479"/>
        <dbReference type="ChEBI" id="CHEBI:78827"/>
        <dbReference type="ChEBI" id="CHEBI:138482"/>
        <dbReference type="EC" id="2.3.2.30"/>
    </reaction>
    <physiologicalReaction direction="left-to-right" evidence="10">
        <dbReference type="Rhea" id="RHEA:20634"/>
    </physiologicalReaction>
</comment>
<dbReference type="SUPFAM" id="SSF55729">
    <property type="entry name" value="Acyl-CoA N-acyltransferases (Nat)"/>
    <property type="match status" value="1"/>
</dbReference>
<evidence type="ECO:0000256" key="10">
    <source>
        <dbReference type="ARBA" id="ARBA00047785"/>
    </source>
</evidence>
<name>A0ABU0SAN1_9HYPH</name>
<feature type="region of interest" description="Disordered" evidence="11">
    <location>
        <begin position="1"/>
        <end position="22"/>
    </location>
</feature>
<feature type="compositionally biased region" description="Basic and acidic residues" evidence="11">
    <location>
        <begin position="9"/>
        <end position="19"/>
    </location>
</feature>
<dbReference type="Proteomes" id="UP001237780">
    <property type="component" value="Unassembled WGS sequence"/>
</dbReference>
<dbReference type="Pfam" id="PF13444">
    <property type="entry name" value="Acetyltransf_5"/>
    <property type="match status" value="1"/>
</dbReference>
<organism evidence="12 13">
    <name type="scientific">Phyllobacterium ifriqiyense</name>
    <dbReference type="NCBI Taxonomy" id="314238"/>
    <lineage>
        <taxon>Bacteria</taxon>
        <taxon>Pseudomonadati</taxon>
        <taxon>Pseudomonadota</taxon>
        <taxon>Alphaproteobacteria</taxon>
        <taxon>Hyphomicrobiales</taxon>
        <taxon>Phyllobacteriaceae</taxon>
        <taxon>Phyllobacterium</taxon>
    </lineage>
</organism>
<dbReference type="GO" id="GO:0043810">
    <property type="term" value="F:ornithine-acyl [acyl carrier protein] N-acyltransferase activity"/>
    <property type="evidence" value="ECO:0007669"/>
    <property type="project" value="UniProtKB-EC"/>
</dbReference>
<gene>
    <name evidence="12" type="ORF">QFZ34_002980</name>
</gene>
<dbReference type="InterPro" id="IPR052351">
    <property type="entry name" value="Ornithine_N-alpha-AT"/>
</dbReference>
<proteinExistence type="inferred from homology"/>
<sequence length="321" mass="35606">MLPSLNRSNEGENDYRSTSDEGQIDMDISLLESASISKDQSIMSQVDSTSSPFTAPQIVSVLGRIGTMEVCLAQTEDEIASSQQLRFKVFFDELGAKGSATLEQRDADRFDPFCDHLLVYDTAIPGPKHKQIVGTYRLLRSEKAFETGGFYTASEFSIERLVAAKPDLRFLELGRSCVLPEYRSKRTVELLWQGIWTYCRFHSIGVMFGCASFQGTVPAAHALPLSFLHHNCRATADWDVKALPALYQAMDLVPNEAINARVALFAMPPLIKGYLRLGAMIGDGAVIDHDFGTTDVCIILPVSRISERYVSHYAAESKRFG</sequence>